<reference evidence="3" key="1">
    <citation type="submission" date="2022-12" db="EMBL/GenBank/DDBJ databases">
        <authorList>
            <person name="Mo P."/>
        </authorList>
    </citation>
    <scope>NUCLEOTIDE SEQUENCE [LARGE SCALE GENOMIC DNA]</scope>
    <source>
        <strain evidence="3">HUAS 3-15</strain>
    </source>
</reference>
<keyword evidence="3" id="KW-1185">Reference proteome</keyword>
<feature type="compositionally biased region" description="Low complexity" evidence="1">
    <location>
        <begin position="318"/>
        <end position="335"/>
    </location>
</feature>
<protein>
    <recommendedName>
        <fullName evidence="4">PPE family domain-containing protein</fullName>
    </recommendedName>
</protein>
<feature type="region of interest" description="Disordered" evidence="1">
    <location>
        <begin position="187"/>
        <end position="404"/>
    </location>
</feature>
<evidence type="ECO:0000256" key="1">
    <source>
        <dbReference type="SAM" id="MobiDB-lite"/>
    </source>
</evidence>
<evidence type="ECO:0008006" key="4">
    <source>
        <dbReference type="Google" id="ProtNLM"/>
    </source>
</evidence>
<gene>
    <name evidence="2" type="ORF">O1G21_16630</name>
</gene>
<feature type="compositionally biased region" description="Low complexity" evidence="1">
    <location>
        <begin position="483"/>
        <end position="492"/>
    </location>
</feature>
<dbReference type="Proteomes" id="UP001212821">
    <property type="component" value="Chromosome"/>
</dbReference>
<feature type="compositionally biased region" description="Gly residues" evidence="1">
    <location>
        <begin position="462"/>
        <end position="482"/>
    </location>
</feature>
<feature type="compositionally biased region" description="Basic and acidic residues" evidence="1">
    <location>
        <begin position="514"/>
        <end position="527"/>
    </location>
</feature>
<feature type="region of interest" description="Disordered" evidence="1">
    <location>
        <begin position="440"/>
        <end position="547"/>
    </location>
</feature>
<evidence type="ECO:0000313" key="3">
    <source>
        <dbReference type="Proteomes" id="UP001212821"/>
    </source>
</evidence>
<accession>A0ABY7Q457</accession>
<proteinExistence type="predicted"/>
<feature type="compositionally biased region" description="Gly residues" evidence="1">
    <location>
        <begin position="440"/>
        <end position="453"/>
    </location>
</feature>
<name>A0ABY7Q457_9ACTN</name>
<dbReference type="EMBL" id="CP115450">
    <property type="protein sequence ID" value="WBP87307.1"/>
    <property type="molecule type" value="Genomic_DNA"/>
</dbReference>
<dbReference type="RefSeq" id="WP_270144625.1">
    <property type="nucleotide sequence ID" value="NZ_CP115450.1"/>
</dbReference>
<feature type="compositionally biased region" description="Low complexity" evidence="1">
    <location>
        <begin position="222"/>
        <end position="242"/>
    </location>
</feature>
<sequence length="547" mass="53936">MADEYNDMQHAELRALVDGTAPDMLLKRAGKLQDAGRVLTELSTALQAHLGTVNWEGQAAENFKTWVGNLYKSAAIIGQHSTTAGGAMTQAGEALSTAKVAMPQLPQYAMDKVAAYEKQTVPPDVESKISTMGQTPDEYMKAKLGDAWVTKNEYDGYKATIQKEQQEAAKQVGNLAQAYSAATTTLNGIPTDVTLPGTPDGGSRDSSSSFPAGAGSGGGSGSSLRSPRTSGGSVNGSYSPSGGSYGGATMRPRDPATSWQDPSYPTHTGPVPPHGGGQLPPPPQDPGSTIPPSHPSDPVTRPGTGLDSLPTLPDQTAPVGPGSGPILPSGPSGTPGYPGGPDGPGGLPGLSGGGPIGGYPTGTGGGSVPAKGTGSVPGKAGGSVPLRTGPFGGGSVPGKTGTPGLPSGTVFGREGAAGAGRVGGSPMGGGMGMHPGMGGGHGVGGGGVGGSRGRGLTSTSGGTVGGRKGPAAGGEFTPGGTGLRNRAAAAGAAEGGARSGQNGMMAPGTGGHGGKKERDRRDRADYLHEDEESWTSGTPHSNPDVIE</sequence>
<organism evidence="2 3">
    <name type="scientific">Kitasatospora cathayae</name>
    <dbReference type="NCBI Taxonomy" id="3004092"/>
    <lineage>
        <taxon>Bacteria</taxon>
        <taxon>Bacillati</taxon>
        <taxon>Actinomycetota</taxon>
        <taxon>Actinomycetes</taxon>
        <taxon>Kitasatosporales</taxon>
        <taxon>Streptomycetaceae</taxon>
        <taxon>Kitasatospora</taxon>
    </lineage>
</organism>
<feature type="compositionally biased region" description="Gly residues" evidence="1">
    <location>
        <begin position="336"/>
        <end position="367"/>
    </location>
</feature>
<evidence type="ECO:0000313" key="2">
    <source>
        <dbReference type="EMBL" id="WBP87307.1"/>
    </source>
</evidence>